<dbReference type="RefSeq" id="WP_153068646.1">
    <property type="nucleotide sequence ID" value="NZ_JBFAUK010000011.1"/>
</dbReference>
<evidence type="ECO:0000313" key="2">
    <source>
        <dbReference type="EMBL" id="MEV5507973.1"/>
    </source>
</evidence>
<feature type="domain" description="HTH luxR-type" evidence="1">
    <location>
        <begin position="261"/>
        <end position="318"/>
    </location>
</feature>
<dbReference type="InterPro" id="IPR051797">
    <property type="entry name" value="TrmB-like"/>
</dbReference>
<dbReference type="Gene3D" id="1.10.10.10">
    <property type="entry name" value="Winged helix-like DNA-binding domain superfamily/Winged helix DNA-binding domain"/>
    <property type="match status" value="2"/>
</dbReference>
<name>A0ABV3JYL3_STRON</name>
<dbReference type="InterPro" id="IPR000792">
    <property type="entry name" value="Tscrpt_reg_LuxR_C"/>
</dbReference>
<evidence type="ECO:0000313" key="3">
    <source>
        <dbReference type="Proteomes" id="UP001552594"/>
    </source>
</evidence>
<dbReference type="SUPFAM" id="SSF46894">
    <property type="entry name" value="C-terminal effector domain of the bipartite response regulators"/>
    <property type="match status" value="1"/>
</dbReference>
<dbReference type="Proteomes" id="UP001552594">
    <property type="component" value="Unassembled WGS sequence"/>
</dbReference>
<evidence type="ECO:0000259" key="1">
    <source>
        <dbReference type="SMART" id="SM00421"/>
    </source>
</evidence>
<accession>A0ABV3JYL3</accession>
<reference evidence="2 3" key="1">
    <citation type="submission" date="2024-06" db="EMBL/GenBank/DDBJ databases">
        <title>The Natural Products Discovery Center: Release of the First 8490 Sequenced Strains for Exploring Actinobacteria Biosynthetic Diversity.</title>
        <authorList>
            <person name="Kalkreuter E."/>
            <person name="Kautsar S.A."/>
            <person name="Yang D."/>
            <person name="Bader C.D."/>
            <person name="Teijaro C.N."/>
            <person name="Fluegel L."/>
            <person name="Davis C.M."/>
            <person name="Simpson J.R."/>
            <person name="Lauterbach L."/>
            <person name="Steele A.D."/>
            <person name="Gui C."/>
            <person name="Meng S."/>
            <person name="Li G."/>
            <person name="Viehrig K."/>
            <person name="Ye F."/>
            <person name="Su P."/>
            <person name="Kiefer A.F."/>
            <person name="Nichols A."/>
            <person name="Cepeda A.J."/>
            <person name="Yan W."/>
            <person name="Fan B."/>
            <person name="Jiang Y."/>
            <person name="Adhikari A."/>
            <person name="Zheng C.-J."/>
            <person name="Schuster L."/>
            <person name="Cowan T.M."/>
            <person name="Smanski M.J."/>
            <person name="Chevrette M.G."/>
            <person name="De Carvalho L.P.S."/>
            <person name="Shen B."/>
        </authorList>
    </citation>
    <scope>NUCLEOTIDE SEQUENCE [LARGE SCALE GENOMIC DNA]</scope>
    <source>
        <strain evidence="2 3">NPDC052347</strain>
    </source>
</reference>
<proteinExistence type="predicted"/>
<dbReference type="InterPro" id="IPR036388">
    <property type="entry name" value="WH-like_DNA-bd_sf"/>
</dbReference>
<protein>
    <recommendedName>
        <fullName evidence="1">HTH luxR-type domain-containing protein</fullName>
    </recommendedName>
</protein>
<keyword evidence="3" id="KW-1185">Reference proteome</keyword>
<organism evidence="2 3">
    <name type="scientific">Streptomyces orinoci</name>
    <name type="common">Streptoverticillium orinoci</name>
    <dbReference type="NCBI Taxonomy" id="67339"/>
    <lineage>
        <taxon>Bacteria</taxon>
        <taxon>Bacillati</taxon>
        <taxon>Actinomycetota</taxon>
        <taxon>Actinomycetes</taxon>
        <taxon>Kitasatosporales</taxon>
        <taxon>Streptomycetaceae</taxon>
        <taxon>Streptomyces</taxon>
    </lineage>
</organism>
<dbReference type="EMBL" id="JBFAUK010000011">
    <property type="protein sequence ID" value="MEV5507973.1"/>
    <property type="molecule type" value="Genomic_DNA"/>
</dbReference>
<dbReference type="InterPro" id="IPR016032">
    <property type="entry name" value="Sig_transdc_resp-reg_C-effctor"/>
</dbReference>
<dbReference type="PANTHER" id="PTHR34293:SF1">
    <property type="entry name" value="HTH-TYPE TRANSCRIPTIONAL REGULATOR TRMBL2"/>
    <property type="match status" value="1"/>
</dbReference>
<comment type="caution">
    <text evidence="2">The sequence shown here is derived from an EMBL/GenBank/DDBJ whole genome shotgun (WGS) entry which is preliminary data.</text>
</comment>
<gene>
    <name evidence="2" type="ORF">AB0L16_16065</name>
</gene>
<sequence length="324" mass="35227">MHNGLDVLDPDSRRGRIYRLLISHPGAPARLLAAQAGLSEAVVLAVLEELAAEGIAVTTGPEPRCWEALSPLQVVETLLQREAARQAELRRTGAELERLYRFARRDAGHYGALEVVQGNAQVLTVVRRLQTAARRQVRVIDMPPYSGPPDHYPVQETLQRERMAAGVVYRVIYHGSAFDDPIAGPNMARMIEAGEQARTLHEPPMKLALGDDDLAVITLAADDRPGAIALLIHPSSLFRALSNVFETLWNLAVPASAAGVDTRIDARDRQILTLMASGATDDAIARRLGLGRRTVVRRVSALVSGLGATTRFQAGVQAARRGWL</sequence>
<dbReference type="PANTHER" id="PTHR34293">
    <property type="entry name" value="HTH-TYPE TRANSCRIPTIONAL REGULATOR TRMBL2"/>
    <property type="match status" value="1"/>
</dbReference>
<dbReference type="SMART" id="SM00421">
    <property type="entry name" value="HTH_LUXR"/>
    <property type="match status" value="1"/>
</dbReference>